<dbReference type="GO" id="GO:0000155">
    <property type="term" value="F:phosphorelay sensor kinase activity"/>
    <property type="evidence" value="ECO:0007669"/>
    <property type="project" value="TreeGrafter"/>
</dbReference>
<evidence type="ECO:0000313" key="8">
    <source>
        <dbReference type="EMBL" id="TGL32579.1"/>
    </source>
</evidence>
<comment type="catalytic activity">
    <reaction evidence="1">
        <text>ATP + protein L-histidine = ADP + protein N-phospho-L-histidine.</text>
        <dbReference type="EC" id="2.7.13.3"/>
    </reaction>
</comment>
<gene>
    <name evidence="8" type="ORF">EHQ52_14960</name>
</gene>
<dbReference type="PANTHER" id="PTHR45453:SF1">
    <property type="entry name" value="PHOSPHATE REGULON SENSOR PROTEIN PHOR"/>
    <property type="match status" value="1"/>
</dbReference>
<keyword evidence="8" id="KW-0547">Nucleotide-binding</keyword>
<dbReference type="AlphaFoldDB" id="A0A4R9J4C4"/>
<proteinExistence type="predicted"/>
<comment type="caution">
    <text evidence="8">The sequence shown here is derived from an EMBL/GenBank/DDBJ whole genome shotgun (WGS) entry which is preliminary data.</text>
</comment>
<keyword evidence="5" id="KW-0418">Kinase</keyword>
<keyword evidence="4" id="KW-0808">Transferase</keyword>
<dbReference type="Gene3D" id="3.30.565.10">
    <property type="entry name" value="Histidine kinase-like ATPase, C-terminal domain"/>
    <property type="match status" value="1"/>
</dbReference>
<dbReference type="InterPro" id="IPR050351">
    <property type="entry name" value="BphY/WalK/GraS-like"/>
</dbReference>
<keyword evidence="8" id="KW-0067">ATP-binding</keyword>
<accession>A0A4R9J4C4</accession>
<evidence type="ECO:0000313" key="9">
    <source>
        <dbReference type="Proteomes" id="UP000297871"/>
    </source>
</evidence>
<dbReference type="EC" id="2.7.13.3" evidence="2"/>
<protein>
    <recommendedName>
        <fullName evidence="2">histidine kinase</fullName>
        <ecNumber evidence="2">2.7.13.3</ecNumber>
    </recommendedName>
</protein>
<keyword evidence="9" id="KW-1185">Reference proteome</keyword>
<evidence type="ECO:0000256" key="1">
    <source>
        <dbReference type="ARBA" id="ARBA00000085"/>
    </source>
</evidence>
<dbReference type="GO" id="GO:0004721">
    <property type="term" value="F:phosphoprotein phosphatase activity"/>
    <property type="evidence" value="ECO:0007669"/>
    <property type="project" value="TreeGrafter"/>
</dbReference>
<reference evidence="8" key="1">
    <citation type="journal article" date="2019" name="PLoS Negl. Trop. Dis.">
        <title>Revisiting the worldwide diversity of Leptospira species in the environment.</title>
        <authorList>
            <person name="Vincent A.T."/>
            <person name="Schiettekatte O."/>
            <person name="Bourhy P."/>
            <person name="Veyrier F.J."/>
            <person name="Picardeau M."/>
        </authorList>
    </citation>
    <scope>NUCLEOTIDE SEQUENCE [LARGE SCALE GENOMIC DNA]</scope>
    <source>
        <strain evidence="8">201800265</strain>
    </source>
</reference>
<dbReference type="GO" id="GO:0016036">
    <property type="term" value="P:cellular response to phosphate starvation"/>
    <property type="evidence" value="ECO:0007669"/>
    <property type="project" value="TreeGrafter"/>
</dbReference>
<dbReference type="InterPro" id="IPR003594">
    <property type="entry name" value="HATPase_dom"/>
</dbReference>
<evidence type="ECO:0000256" key="5">
    <source>
        <dbReference type="ARBA" id="ARBA00022777"/>
    </source>
</evidence>
<dbReference type="OrthoDB" id="315561at2"/>
<dbReference type="Pfam" id="PF02518">
    <property type="entry name" value="HATPase_c"/>
    <property type="match status" value="1"/>
</dbReference>
<dbReference type="Proteomes" id="UP000297871">
    <property type="component" value="Unassembled WGS sequence"/>
</dbReference>
<dbReference type="InterPro" id="IPR036890">
    <property type="entry name" value="HATPase_C_sf"/>
</dbReference>
<evidence type="ECO:0000256" key="4">
    <source>
        <dbReference type="ARBA" id="ARBA00022679"/>
    </source>
</evidence>
<organism evidence="8 9">
    <name type="scientific">Leptospira koniambonensis</name>
    <dbReference type="NCBI Taxonomy" id="2484950"/>
    <lineage>
        <taxon>Bacteria</taxon>
        <taxon>Pseudomonadati</taxon>
        <taxon>Spirochaetota</taxon>
        <taxon>Spirochaetia</taxon>
        <taxon>Leptospirales</taxon>
        <taxon>Leptospiraceae</taxon>
        <taxon>Leptospira</taxon>
    </lineage>
</organism>
<evidence type="ECO:0000259" key="7">
    <source>
        <dbReference type="Pfam" id="PF02518"/>
    </source>
</evidence>
<evidence type="ECO:0000256" key="2">
    <source>
        <dbReference type="ARBA" id="ARBA00012438"/>
    </source>
</evidence>
<sequence length="432" mass="49663">MELMAVSNASNSDYLFVDDPTLSKLIPLLDVWSFSFPESEFAIFDCDLKCIHFKLSSFCDISSTKDFLGKKYSEFGPEFLLIEDDKFSQVLNGASFEIESNFGDRILQIRISYMKLFDQDSGLIFLAFVDRTKENIKIRNVSNFTEKQISFLKQEQSLYREIISIFNWRQEIEGKGGNKIWMQQALPNLNTSLMQGSGIGALITSLGAVFETAQKDDNNAIVPLAFMDLLEENFHVTKRLIKTMADAQIVFEGNYLNTEETSLSEAIKIVDEQVDYLDDMLQIKKQHVVMSVLKKLESPKIVISKDALKTIVREILINAMKYSPDGAEIIILYLRTDNNFIMKFINPPNYKEIENLDCKNSEEIALFQPFFRLKKAVDERYSKEEFGIGLGLPIVRKLAEDMKARVYFTVTKSNIYEKEEREVCTSLQFPMI</sequence>
<name>A0A4R9J4C4_9LEPT</name>
<keyword evidence="3" id="KW-0597">Phosphoprotein</keyword>
<evidence type="ECO:0000256" key="6">
    <source>
        <dbReference type="ARBA" id="ARBA00023012"/>
    </source>
</evidence>
<keyword evidence="6" id="KW-0902">Two-component regulatory system</keyword>
<dbReference type="SUPFAM" id="SSF55874">
    <property type="entry name" value="ATPase domain of HSP90 chaperone/DNA topoisomerase II/histidine kinase"/>
    <property type="match status" value="1"/>
</dbReference>
<dbReference type="PANTHER" id="PTHR45453">
    <property type="entry name" value="PHOSPHATE REGULON SENSOR PROTEIN PHOR"/>
    <property type="match status" value="1"/>
</dbReference>
<dbReference type="GO" id="GO:0005886">
    <property type="term" value="C:plasma membrane"/>
    <property type="evidence" value="ECO:0007669"/>
    <property type="project" value="TreeGrafter"/>
</dbReference>
<feature type="domain" description="Histidine kinase/HSP90-like ATPase" evidence="7">
    <location>
        <begin position="305"/>
        <end position="416"/>
    </location>
</feature>
<evidence type="ECO:0000256" key="3">
    <source>
        <dbReference type="ARBA" id="ARBA00022553"/>
    </source>
</evidence>
<dbReference type="GO" id="GO:0005524">
    <property type="term" value="F:ATP binding"/>
    <property type="evidence" value="ECO:0007669"/>
    <property type="project" value="UniProtKB-KW"/>
</dbReference>
<dbReference type="EMBL" id="RQFY01000006">
    <property type="protein sequence ID" value="TGL32579.1"/>
    <property type="molecule type" value="Genomic_DNA"/>
</dbReference>